<feature type="compositionally biased region" description="Basic and acidic residues" evidence="14">
    <location>
        <begin position="211"/>
        <end position="224"/>
    </location>
</feature>
<dbReference type="PROSITE" id="PS50011">
    <property type="entry name" value="PROTEIN_KINASE_DOM"/>
    <property type="match status" value="1"/>
</dbReference>
<evidence type="ECO:0000256" key="11">
    <source>
        <dbReference type="ARBA" id="ARBA00049003"/>
    </source>
</evidence>
<feature type="compositionally biased region" description="Low complexity" evidence="14">
    <location>
        <begin position="266"/>
        <end position="277"/>
    </location>
</feature>
<dbReference type="Pfam" id="PF00069">
    <property type="entry name" value="Pkinase"/>
    <property type="match status" value="1"/>
</dbReference>
<evidence type="ECO:0000256" key="2">
    <source>
        <dbReference type="ARBA" id="ARBA00013203"/>
    </source>
</evidence>
<dbReference type="InterPro" id="IPR051302">
    <property type="entry name" value="Dual_SerThr-Tyr_Kinase"/>
</dbReference>
<evidence type="ECO:0000259" key="15">
    <source>
        <dbReference type="PROSITE" id="PS50011"/>
    </source>
</evidence>
<keyword evidence="4" id="KW-0723">Serine/threonine-protein kinase</keyword>
<keyword evidence="6" id="KW-0418">Kinase</keyword>
<dbReference type="PANTHER" id="PTHR46392">
    <property type="entry name" value="DUAL SERINE/THREONINE AND TYROSINE PROTEIN KINASE"/>
    <property type="match status" value="1"/>
</dbReference>
<comment type="catalytic activity">
    <reaction evidence="12">
        <text>L-threonyl-[protein] + ATP = O-phospho-L-threonyl-[protein] + ADP + H(+)</text>
        <dbReference type="Rhea" id="RHEA:46608"/>
        <dbReference type="Rhea" id="RHEA-COMP:11060"/>
        <dbReference type="Rhea" id="RHEA-COMP:11605"/>
        <dbReference type="ChEBI" id="CHEBI:15378"/>
        <dbReference type="ChEBI" id="CHEBI:30013"/>
        <dbReference type="ChEBI" id="CHEBI:30616"/>
        <dbReference type="ChEBI" id="CHEBI:61977"/>
        <dbReference type="ChEBI" id="CHEBI:456216"/>
        <dbReference type="EC" id="2.7.12.1"/>
    </reaction>
</comment>
<protein>
    <recommendedName>
        <fullName evidence="8">Dual serine/threonine and tyrosine protein kinase</fullName>
        <ecNumber evidence="2">2.7.12.1</ecNumber>
    </recommendedName>
    <alternativeName>
        <fullName evidence="10">Dusty protein kinase</fullName>
    </alternativeName>
    <alternativeName>
        <fullName evidence="9">Receptor-interacting serine/threonine-protein kinase 5</fullName>
    </alternativeName>
</protein>
<evidence type="ECO:0000256" key="7">
    <source>
        <dbReference type="ARBA" id="ARBA00023137"/>
    </source>
</evidence>
<dbReference type="GO" id="GO:0004713">
    <property type="term" value="F:protein tyrosine kinase activity"/>
    <property type="evidence" value="ECO:0007669"/>
    <property type="project" value="UniProtKB-KW"/>
</dbReference>
<evidence type="ECO:0000256" key="5">
    <source>
        <dbReference type="ARBA" id="ARBA00022679"/>
    </source>
</evidence>
<evidence type="ECO:0000313" key="16">
    <source>
        <dbReference type="EMBL" id="KAK2161257.1"/>
    </source>
</evidence>
<dbReference type="SMART" id="SM00220">
    <property type="entry name" value="S_TKc"/>
    <property type="match status" value="1"/>
</dbReference>
<dbReference type="GO" id="GO:0045743">
    <property type="term" value="P:positive regulation of fibroblast growth factor receptor signaling pathway"/>
    <property type="evidence" value="ECO:0007669"/>
    <property type="project" value="TreeGrafter"/>
</dbReference>
<gene>
    <name evidence="16" type="ORF">LSH36_119g01017</name>
</gene>
<dbReference type="GO" id="GO:0004712">
    <property type="term" value="F:protein serine/threonine/tyrosine kinase activity"/>
    <property type="evidence" value="ECO:0007669"/>
    <property type="project" value="UniProtKB-EC"/>
</dbReference>
<dbReference type="PROSITE" id="PS00108">
    <property type="entry name" value="PROTEIN_KINASE_ST"/>
    <property type="match status" value="1"/>
</dbReference>
<feature type="domain" description="Protein kinase" evidence="15">
    <location>
        <begin position="644"/>
        <end position="888"/>
    </location>
</feature>
<dbReference type="GO" id="GO:0043066">
    <property type="term" value="P:negative regulation of apoptotic process"/>
    <property type="evidence" value="ECO:0007669"/>
    <property type="project" value="TreeGrafter"/>
</dbReference>
<keyword evidence="7" id="KW-0829">Tyrosine-protein kinase</keyword>
<dbReference type="Gene3D" id="1.10.510.10">
    <property type="entry name" value="Transferase(Phosphotransferase) domain 1"/>
    <property type="match status" value="1"/>
</dbReference>
<evidence type="ECO:0000313" key="17">
    <source>
        <dbReference type="Proteomes" id="UP001208570"/>
    </source>
</evidence>
<comment type="subcellular location">
    <subcellularLocation>
        <location evidence="1">Cytoplasm</location>
    </subcellularLocation>
</comment>
<evidence type="ECO:0000256" key="3">
    <source>
        <dbReference type="ARBA" id="ARBA00022490"/>
    </source>
</evidence>
<comment type="catalytic activity">
    <reaction evidence="11">
        <text>L-seryl-[protein] + ATP = O-phospho-L-seryl-[protein] + ADP + H(+)</text>
        <dbReference type="Rhea" id="RHEA:17989"/>
        <dbReference type="Rhea" id="RHEA-COMP:9863"/>
        <dbReference type="Rhea" id="RHEA-COMP:11604"/>
        <dbReference type="ChEBI" id="CHEBI:15378"/>
        <dbReference type="ChEBI" id="CHEBI:29999"/>
        <dbReference type="ChEBI" id="CHEBI:30616"/>
        <dbReference type="ChEBI" id="CHEBI:83421"/>
        <dbReference type="ChEBI" id="CHEBI:456216"/>
        <dbReference type="EC" id="2.7.12.1"/>
    </reaction>
</comment>
<dbReference type="Proteomes" id="UP001208570">
    <property type="component" value="Unassembled WGS sequence"/>
</dbReference>
<dbReference type="GO" id="GO:0070374">
    <property type="term" value="P:positive regulation of ERK1 and ERK2 cascade"/>
    <property type="evidence" value="ECO:0007669"/>
    <property type="project" value="TreeGrafter"/>
</dbReference>
<dbReference type="EMBL" id="JAODUP010000119">
    <property type="protein sequence ID" value="KAK2161257.1"/>
    <property type="molecule type" value="Genomic_DNA"/>
</dbReference>
<proteinExistence type="predicted"/>
<dbReference type="InterPro" id="IPR008271">
    <property type="entry name" value="Ser/Thr_kinase_AS"/>
</dbReference>
<dbReference type="GO" id="GO:0005737">
    <property type="term" value="C:cytoplasm"/>
    <property type="evidence" value="ECO:0007669"/>
    <property type="project" value="UniProtKB-SubCell"/>
</dbReference>
<evidence type="ECO:0000256" key="4">
    <source>
        <dbReference type="ARBA" id="ARBA00022527"/>
    </source>
</evidence>
<evidence type="ECO:0000256" key="8">
    <source>
        <dbReference type="ARBA" id="ARBA00040421"/>
    </source>
</evidence>
<feature type="compositionally biased region" description="Polar residues" evidence="14">
    <location>
        <begin position="252"/>
        <end position="265"/>
    </location>
</feature>
<dbReference type="AlphaFoldDB" id="A0AAD9N8Q9"/>
<evidence type="ECO:0000256" key="13">
    <source>
        <dbReference type="ARBA" id="ARBA00051680"/>
    </source>
</evidence>
<dbReference type="GO" id="GO:0005524">
    <property type="term" value="F:ATP binding"/>
    <property type="evidence" value="ECO:0007669"/>
    <property type="project" value="InterPro"/>
</dbReference>
<accession>A0AAD9N8Q9</accession>
<dbReference type="EC" id="2.7.12.1" evidence="2"/>
<dbReference type="GO" id="GO:0044344">
    <property type="term" value="P:cellular response to fibroblast growth factor stimulus"/>
    <property type="evidence" value="ECO:0007669"/>
    <property type="project" value="TreeGrafter"/>
</dbReference>
<name>A0AAD9N8Q9_9ANNE</name>
<dbReference type="SUPFAM" id="SSF56112">
    <property type="entry name" value="Protein kinase-like (PK-like)"/>
    <property type="match status" value="1"/>
</dbReference>
<dbReference type="InterPro" id="IPR011009">
    <property type="entry name" value="Kinase-like_dom_sf"/>
</dbReference>
<dbReference type="PANTHER" id="PTHR46392:SF1">
    <property type="entry name" value="DUAL SERINE_THREONINE AND TYROSINE PROTEIN KINASE"/>
    <property type="match status" value="1"/>
</dbReference>
<dbReference type="InterPro" id="IPR000719">
    <property type="entry name" value="Prot_kinase_dom"/>
</dbReference>
<comment type="caution">
    <text evidence="16">The sequence shown here is derived from an EMBL/GenBank/DDBJ whole genome shotgun (WGS) entry which is preliminary data.</text>
</comment>
<sequence length="914" mass="103305">MKTISTAMNSSVSQEFGMFCSHTKHLKQILAETQMCFKEINDAASINGCQLITAELSEVEETELKSLVRRPPGIVIFGQTAQAKATIVNEILGKDILPAYPASEQSIPDSQEENKKRVHPKWRAVRLRYGKKQRVSFCLANSFELVGEVSCLEKTWTTVPLEVLLVDDAVHPIMTEGNDHGFPDRDDYESDCDSSSVEEHSDPDAACTEEDSNKGDKKCEKHNSDTGQRNIDELSASSDGGDKDINDVHLSCRQSVSRQESHNQLTPTEETSPEEPTGYQQKNDVIVEVTLNHPLFNDGAQIIVDEDDSKITLDALVDAFTTDLVPIFVYALSSDVFSKQEIVRLKRLRELFPGIAIFFVKVPQVPQDVVDPSSPIRSIRYMLSQQDGTSCIHQHSSADSKNVARRKAMTTAQSSLKLFQQLLESVFDMARDMMITPKRITFAKEKESELYTSLMTMALRKQDEIRKIIAETVAGKKDELIERAADYEFVGVLTRCLESLEQSDVENNKEMTRTSLALREILTSAYQVEITVRAGASIVKVLLEKMKQLMHSMPWHQAPRIDRDWKKQVATNMLKSLSEARLAKSVCSQIKERLKYSHETFSSALKQLETRHSGRLERTEEQRLRVRKVHAPRVARLALESTSFKDMLIYGRGQYGVVHACDKWGGFSPCAIKSVVPPDDRHWNDLAMEFFYTKNVPEHDRIVTLRGSIVDHSYSGGNPAVLLIMDRLVQDLYTAIKSSLSWHNRQGLVHRDIKLKNVLLDKHNRGKLTDLGFCKPEAMMSGSIVGTPIHMAPELFSGHYDNSVDTYAFGILFWYVCAGHVHLPYNFEQCTNKEMLWTSVRRGVRPEKLTQFDQGCWELMQSCWDGEPSRRPLLGFVEPKLRSIHGKVLKSKSSKSRRKALAHQEPDSQGGVHS</sequence>
<keyword evidence="5" id="KW-0808">Transferase</keyword>
<comment type="catalytic activity">
    <reaction evidence="13">
        <text>L-tyrosyl-[protein] + ATP = O-phospho-L-tyrosyl-[protein] + ADP + H(+)</text>
        <dbReference type="Rhea" id="RHEA:10596"/>
        <dbReference type="Rhea" id="RHEA-COMP:10136"/>
        <dbReference type="Rhea" id="RHEA-COMP:20101"/>
        <dbReference type="ChEBI" id="CHEBI:15378"/>
        <dbReference type="ChEBI" id="CHEBI:30616"/>
        <dbReference type="ChEBI" id="CHEBI:46858"/>
        <dbReference type="ChEBI" id="CHEBI:61978"/>
        <dbReference type="ChEBI" id="CHEBI:456216"/>
        <dbReference type="EC" id="2.7.12.1"/>
    </reaction>
</comment>
<keyword evidence="17" id="KW-1185">Reference proteome</keyword>
<evidence type="ECO:0000256" key="9">
    <source>
        <dbReference type="ARBA" id="ARBA00041268"/>
    </source>
</evidence>
<feature type="region of interest" description="Disordered" evidence="14">
    <location>
        <begin position="176"/>
        <end position="280"/>
    </location>
</feature>
<feature type="compositionally biased region" description="Basic residues" evidence="14">
    <location>
        <begin position="889"/>
        <end position="901"/>
    </location>
</feature>
<keyword evidence="3" id="KW-0963">Cytoplasm</keyword>
<reference evidence="16" key="1">
    <citation type="journal article" date="2023" name="Mol. Biol. Evol.">
        <title>Third-Generation Sequencing Reveals the Adaptive Role of the Epigenome in Three Deep-Sea Polychaetes.</title>
        <authorList>
            <person name="Perez M."/>
            <person name="Aroh O."/>
            <person name="Sun Y."/>
            <person name="Lan Y."/>
            <person name="Juniper S.K."/>
            <person name="Young C.R."/>
            <person name="Angers B."/>
            <person name="Qian P.Y."/>
        </authorList>
    </citation>
    <scope>NUCLEOTIDE SEQUENCE</scope>
    <source>
        <strain evidence="16">P08H-3</strain>
    </source>
</reference>
<organism evidence="16 17">
    <name type="scientific">Paralvinella palmiformis</name>
    <dbReference type="NCBI Taxonomy" id="53620"/>
    <lineage>
        <taxon>Eukaryota</taxon>
        <taxon>Metazoa</taxon>
        <taxon>Spiralia</taxon>
        <taxon>Lophotrochozoa</taxon>
        <taxon>Annelida</taxon>
        <taxon>Polychaeta</taxon>
        <taxon>Sedentaria</taxon>
        <taxon>Canalipalpata</taxon>
        <taxon>Terebellida</taxon>
        <taxon>Terebelliformia</taxon>
        <taxon>Alvinellidae</taxon>
        <taxon>Paralvinella</taxon>
    </lineage>
</organism>
<evidence type="ECO:0000256" key="12">
    <source>
        <dbReference type="ARBA" id="ARBA00049308"/>
    </source>
</evidence>
<evidence type="ECO:0000256" key="10">
    <source>
        <dbReference type="ARBA" id="ARBA00042638"/>
    </source>
</evidence>
<evidence type="ECO:0000256" key="6">
    <source>
        <dbReference type="ARBA" id="ARBA00022777"/>
    </source>
</evidence>
<evidence type="ECO:0000256" key="14">
    <source>
        <dbReference type="SAM" id="MobiDB-lite"/>
    </source>
</evidence>
<dbReference type="GO" id="GO:0004674">
    <property type="term" value="F:protein serine/threonine kinase activity"/>
    <property type="evidence" value="ECO:0007669"/>
    <property type="project" value="UniProtKB-KW"/>
</dbReference>
<feature type="region of interest" description="Disordered" evidence="14">
    <location>
        <begin position="889"/>
        <end position="914"/>
    </location>
</feature>
<evidence type="ECO:0000256" key="1">
    <source>
        <dbReference type="ARBA" id="ARBA00004496"/>
    </source>
</evidence>